<evidence type="ECO:0000313" key="13">
    <source>
        <dbReference type="EMBL" id="NEX47245.1"/>
    </source>
</evidence>
<evidence type="ECO:0000259" key="11">
    <source>
        <dbReference type="Pfam" id="PF00749"/>
    </source>
</evidence>
<evidence type="ECO:0000259" key="12">
    <source>
        <dbReference type="Pfam" id="PF19269"/>
    </source>
</evidence>
<evidence type="ECO:0000256" key="2">
    <source>
        <dbReference type="ARBA" id="ARBA00007894"/>
    </source>
</evidence>
<dbReference type="Pfam" id="PF19269">
    <property type="entry name" value="Anticodon_2"/>
    <property type="match status" value="1"/>
</dbReference>
<keyword evidence="8 10" id="KW-0648">Protein biosynthesis</keyword>
<dbReference type="Gene3D" id="3.40.50.620">
    <property type="entry name" value="HUPs"/>
    <property type="match status" value="1"/>
</dbReference>
<evidence type="ECO:0000256" key="5">
    <source>
        <dbReference type="ARBA" id="ARBA00022598"/>
    </source>
</evidence>
<name>A0A6B3RTD4_9RHOB</name>
<dbReference type="GO" id="GO:0005829">
    <property type="term" value="C:cytosol"/>
    <property type="evidence" value="ECO:0007669"/>
    <property type="project" value="TreeGrafter"/>
</dbReference>
<dbReference type="InterPro" id="IPR014729">
    <property type="entry name" value="Rossmann-like_a/b/a_fold"/>
</dbReference>
<keyword evidence="9 10" id="KW-0030">Aminoacyl-tRNA synthetase</keyword>
<dbReference type="SUPFAM" id="SSF48163">
    <property type="entry name" value="An anticodon-binding domain of class I aminoacyl-tRNA synthetases"/>
    <property type="match status" value="1"/>
</dbReference>
<evidence type="ECO:0000256" key="10">
    <source>
        <dbReference type="HAMAP-Rule" id="MF_00022"/>
    </source>
</evidence>
<dbReference type="AlphaFoldDB" id="A0A6B3RTD4"/>
<comment type="function">
    <text evidence="10">Catalyzes the attachment of glutamate to tRNA(Glu) in a two-step reaction: glutamate is first activated by ATP to form Glu-AMP and then transferred to the acceptor end of tRNA(Glu).</text>
</comment>
<feature type="domain" description="Aminoacyl-tRNA synthetase class I anticodon-binding" evidence="12">
    <location>
        <begin position="336"/>
        <end position="466"/>
    </location>
</feature>
<evidence type="ECO:0000256" key="8">
    <source>
        <dbReference type="ARBA" id="ARBA00022917"/>
    </source>
</evidence>
<dbReference type="InterPro" id="IPR045462">
    <property type="entry name" value="aa-tRNA-synth_I_cd-bd"/>
</dbReference>
<keyword evidence="6 10" id="KW-0547">Nucleotide-binding</keyword>
<feature type="domain" description="Glutamyl/glutaminyl-tRNA synthetase class Ib catalytic" evidence="11">
    <location>
        <begin position="6"/>
        <end position="308"/>
    </location>
</feature>
<keyword evidence="7 10" id="KW-0067">ATP-binding</keyword>
<feature type="binding site" evidence="10">
    <location>
        <position position="244"/>
    </location>
    <ligand>
        <name>ATP</name>
        <dbReference type="ChEBI" id="CHEBI:30616"/>
    </ligand>
</feature>
<comment type="subunit">
    <text evidence="3 10">Monomer.</text>
</comment>
<dbReference type="GO" id="GO:0004818">
    <property type="term" value="F:glutamate-tRNA ligase activity"/>
    <property type="evidence" value="ECO:0007669"/>
    <property type="project" value="UniProtKB-UniRule"/>
</dbReference>
<dbReference type="InterPro" id="IPR001412">
    <property type="entry name" value="aa-tRNA-synth_I_CS"/>
</dbReference>
<dbReference type="RefSeq" id="WP_164612799.1">
    <property type="nucleotide sequence ID" value="NZ_JAAIKE010000004.1"/>
</dbReference>
<comment type="catalytic activity">
    <reaction evidence="10">
        <text>tRNA(Glu) + L-glutamate + ATP = L-glutamyl-tRNA(Glu) + AMP + diphosphate</text>
        <dbReference type="Rhea" id="RHEA:23540"/>
        <dbReference type="Rhea" id="RHEA-COMP:9663"/>
        <dbReference type="Rhea" id="RHEA-COMP:9680"/>
        <dbReference type="ChEBI" id="CHEBI:29985"/>
        <dbReference type="ChEBI" id="CHEBI:30616"/>
        <dbReference type="ChEBI" id="CHEBI:33019"/>
        <dbReference type="ChEBI" id="CHEBI:78442"/>
        <dbReference type="ChEBI" id="CHEBI:78520"/>
        <dbReference type="ChEBI" id="CHEBI:456215"/>
        <dbReference type="EC" id="6.1.1.17"/>
    </reaction>
</comment>
<dbReference type="SUPFAM" id="SSF52374">
    <property type="entry name" value="Nucleotidylyl transferase"/>
    <property type="match status" value="1"/>
</dbReference>
<dbReference type="PANTHER" id="PTHR43311:SF2">
    <property type="entry name" value="GLUTAMATE--TRNA LIGASE, MITOCHONDRIAL-RELATED"/>
    <property type="match status" value="1"/>
</dbReference>
<protein>
    <recommendedName>
        <fullName evidence="10">Glutamate--tRNA ligase</fullName>
        <ecNumber evidence="10">6.1.1.17</ecNumber>
    </recommendedName>
    <alternativeName>
        <fullName evidence="10">Glutamyl-tRNA synthetase</fullName>
        <shortName evidence="10">GluRS</shortName>
    </alternativeName>
</protein>
<dbReference type="PRINTS" id="PR00987">
    <property type="entry name" value="TRNASYNTHGLU"/>
</dbReference>
<evidence type="ECO:0000256" key="7">
    <source>
        <dbReference type="ARBA" id="ARBA00022840"/>
    </source>
</evidence>
<dbReference type="GO" id="GO:0008270">
    <property type="term" value="F:zinc ion binding"/>
    <property type="evidence" value="ECO:0007669"/>
    <property type="project" value="InterPro"/>
</dbReference>
<comment type="similarity">
    <text evidence="2 10">Belongs to the class-I aminoacyl-tRNA synthetase family. Glutamate--tRNA ligase type 1 subfamily.</text>
</comment>
<evidence type="ECO:0000256" key="4">
    <source>
        <dbReference type="ARBA" id="ARBA00022490"/>
    </source>
</evidence>
<dbReference type="InterPro" id="IPR020058">
    <property type="entry name" value="Glu/Gln-tRNA-synth_Ib_cat-dom"/>
</dbReference>
<dbReference type="InterPro" id="IPR049940">
    <property type="entry name" value="GluQ/Sye"/>
</dbReference>
<dbReference type="PANTHER" id="PTHR43311">
    <property type="entry name" value="GLUTAMATE--TRNA LIGASE"/>
    <property type="match status" value="1"/>
</dbReference>
<organism evidence="13 14">
    <name type="scientific">Pseudotabrizicola algicola</name>
    <dbReference type="NCBI Taxonomy" id="2709381"/>
    <lineage>
        <taxon>Bacteria</taxon>
        <taxon>Pseudomonadati</taxon>
        <taxon>Pseudomonadota</taxon>
        <taxon>Alphaproteobacteria</taxon>
        <taxon>Rhodobacterales</taxon>
        <taxon>Paracoccaceae</taxon>
        <taxon>Pseudotabrizicola</taxon>
    </lineage>
</organism>
<dbReference type="FunFam" id="3.40.50.620:FF:000007">
    <property type="entry name" value="Glutamate--tRNA ligase"/>
    <property type="match status" value="1"/>
</dbReference>
<comment type="subcellular location">
    <subcellularLocation>
        <location evidence="1 10">Cytoplasm</location>
    </subcellularLocation>
</comment>
<dbReference type="InterPro" id="IPR008925">
    <property type="entry name" value="aa_tRNA-synth_I_cd-bd_sf"/>
</dbReference>
<dbReference type="InterPro" id="IPR020751">
    <property type="entry name" value="aa-tRNA-synth_I_codon-bd_sub2"/>
</dbReference>
<sequence length="468" mass="51115">MSATPVVTRFAPSPTGYLHIGGARTALFNWLFARGRGGKFLLRIEDTDRERSTPEATAAILQGLTWLGLDWDGDAISQFERRDRHAEVAHQMLARGTAYKCFSTPEEIAAFRAAQEAAGVSYAVFQSPWRDADPATYPDAPYAIRMKAPRTGETKIVDTVQGTVTVRNDQLDDMIVLRSDGTPTYMLAVVVDDHDMGVTHVIRGDDHLNNAARQQMVYDAMGWAIPVWAHIPLIHGPDGKKLSKRHGATAVGDYQAQGYPAAGMRNYLTRLGWAHGDAELFTTEQALSMFGLEGIGRSPARLDFKKLESTCGWHLAQGEDAALLHEIEGYLAAAERPALTPNQRDLLFRALYCVKDRAKTFPELLDKARFALTSRPVDIDEAAGKALDAVSRGILKELTLRLQSASWTKDALESILTEVATAHGIGFGKLAAPLRAALAGRSATPSVYDMMLVIGQDETIARLQDAAA</sequence>
<feature type="short sequence motif" description="'HIGH' region" evidence="10">
    <location>
        <begin position="12"/>
        <end position="22"/>
    </location>
</feature>
<dbReference type="GO" id="GO:0000049">
    <property type="term" value="F:tRNA binding"/>
    <property type="evidence" value="ECO:0007669"/>
    <property type="project" value="InterPro"/>
</dbReference>
<comment type="caution">
    <text evidence="13">The sequence shown here is derived from an EMBL/GenBank/DDBJ whole genome shotgun (WGS) entry which is preliminary data.</text>
</comment>
<reference evidence="13 14" key="1">
    <citation type="submission" date="2020-02" db="EMBL/GenBank/DDBJ databases">
        <title>Rhodobacter algicola sp. nov., isolated from microalga culture.</title>
        <authorList>
            <person name="Park C.-Y."/>
        </authorList>
    </citation>
    <scope>NUCLEOTIDE SEQUENCE [LARGE SCALE GENOMIC DNA]</scope>
    <source>
        <strain evidence="13 14">ETT8</strain>
    </source>
</reference>
<dbReference type="Gene3D" id="1.10.10.350">
    <property type="match status" value="1"/>
</dbReference>
<dbReference type="CDD" id="cd00808">
    <property type="entry name" value="GluRS_core"/>
    <property type="match status" value="1"/>
</dbReference>
<dbReference type="EMBL" id="JAAIKE010000004">
    <property type="protein sequence ID" value="NEX47245.1"/>
    <property type="molecule type" value="Genomic_DNA"/>
</dbReference>
<keyword evidence="14" id="KW-1185">Reference proteome</keyword>
<evidence type="ECO:0000256" key="3">
    <source>
        <dbReference type="ARBA" id="ARBA00011245"/>
    </source>
</evidence>
<dbReference type="EC" id="6.1.1.17" evidence="10"/>
<dbReference type="GO" id="GO:0006424">
    <property type="term" value="P:glutamyl-tRNA aminoacylation"/>
    <property type="evidence" value="ECO:0007669"/>
    <property type="project" value="UniProtKB-UniRule"/>
</dbReference>
<feature type="short sequence motif" description="'KMSKS' region" evidence="10">
    <location>
        <begin position="241"/>
        <end position="245"/>
    </location>
</feature>
<evidence type="ECO:0000256" key="1">
    <source>
        <dbReference type="ARBA" id="ARBA00004496"/>
    </source>
</evidence>
<dbReference type="HAMAP" id="MF_00022">
    <property type="entry name" value="Glu_tRNA_synth_type1"/>
    <property type="match status" value="1"/>
</dbReference>
<accession>A0A6B3RTD4</accession>
<dbReference type="NCBIfam" id="TIGR00464">
    <property type="entry name" value="gltX_bact"/>
    <property type="match status" value="1"/>
</dbReference>
<evidence type="ECO:0000256" key="6">
    <source>
        <dbReference type="ARBA" id="ARBA00022741"/>
    </source>
</evidence>
<dbReference type="PROSITE" id="PS00178">
    <property type="entry name" value="AA_TRNA_LIGASE_I"/>
    <property type="match status" value="1"/>
</dbReference>
<dbReference type="InterPro" id="IPR033910">
    <property type="entry name" value="GluRS_core"/>
</dbReference>
<evidence type="ECO:0000256" key="9">
    <source>
        <dbReference type="ARBA" id="ARBA00023146"/>
    </source>
</evidence>
<dbReference type="Proteomes" id="UP000481421">
    <property type="component" value="Unassembled WGS sequence"/>
</dbReference>
<dbReference type="GO" id="GO:0005524">
    <property type="term" value="F:ATP binding"/>
    <property type="evidence" value="ECO:0007669"/>
    <property type="project" value="UniProtKB-UniRule"/>
</dbReference>
<keyword evidence="5 10" id="KW-0436">Ligase</keyword>
<evidence type="ECO:0000313" key="14">
    <source>
        <dbReference type="Proteomes" id="UP000481421"/>
    </source>
</evidence>
<proteinExistence type="inferred from homology"/>
<dbReference type="InterPro" id="IPR000924">
    <property type="entry name" value="Glu/Gln-tRNA-synth"/>
</dbReference>
<gene>
    <name evidence="10" type="primary">gltX</name>
    <name evidence="13" type="ORF">G3572_13605</name>
</gene>
<keyword evidence="4 10" id="KW-0963">Cytoplasm</keyword>
<comment type="caution">
    <text evidence="10">Lacks conserved residue(s) required for the propagation of feature annotation.</text>
</comment>
<dbReference type="Pfam" id="PF00749">
    <property type="entry name" value="tRNA-synt_1c"/>
    <property type="match status" value="1"/>
</dbReference>
<dbReference type="InterPro" id="IPR004527">
    <property type="entry name" value="Glu-tRNA-ligase_bac/mito"/>
</dbReference>